<name>A0A6P8GEH9_CLUHA</name>
<organism evidence="3 4">
    <name type="scientific">Clupea harengus</name>
    <name type="common">Atlantic herring</name>
    <dbReference type="NCBI Taxonomy" id="7950"/>
    <lineage>
        <taxon>Eukaryota</taxon>
        <taxon>Metazoa</taxon>
        <taxon>Chordata</taxon>
        <taxon>Craniata</taxon>
        <taxon>Vertebrata</taxon>
        <taxon>Euteleostomi</taxon>
        <taxon>Actinopterygii</taxon>
        <taxon>Neopterygii</taxon>
        <taxon>Teleostei</taxon>
        <taxon>Clupei</taxon>
        <taxon>Clupeiformes</taxon>
        <taxon>Clupeoidei</taxon>
        <taxon>Clupeidae</taxon>
        <taxon>Clupea</taxon>
    </lineage>
</organism>
<evidence type="ECO:0000313" key="3">
    <source>
        <dbReference type="Proteomes" id="UP000515152"/>
    </source>
</evidence>
<evidence type="ECO:0000313" key="4">
    <source>
        <dbReference type="RefSeq" id="XP_031437574.1"/>
    </source>
</evidence>
<dbReference type="RefSeq" id="XP_031437574.1">
    <property type="nucleotide sequence ID" value="XM_031581714.2"/>
</dbReference>
<dbReference type="OrthoDB" id="9934401at2759"/>
<feature type="domain" description="RAD51 interacting motif" evidence="2">
    <location>
        <begin position="213"/>
        <end position="250"/>
    </location>
</feature>
<keyword evidence="3" id="KW-1185">Reference proteome</keyword>
<sequence length="251" mass="28578">MLTHSRNHSDETIELISHYEDNGPVTSASFSKDRGTTWGGEESQKCITVASLPVASPQQSFSPFEPEENISPSDRITDKDVPMLEMKEMFDSVIEELCMYFEIGQEEEESNEVPTESRKEDSVPCASPFSKSQDVTVSRDNILDVEQVEVESSDVLKELDYEQEVPLESGHPLLEREDSMYSIMKSKEFRKDDNYKPWSPAFLSFPFLGHLGERQVESSPKRLEPLKTCSRPIRVGLSKKARTKQLHPNLK</sequence>
<feature type="region of interest" description="Disordered" evidence="1">
    <location>
        <begin position="106"/>
        <end position="131"/>
    </location>
</feature>
<gene>
    <name evidence="4" type="primary">LOC116223783</name>
</gene>
<evidence type="ECO:0000259" key="2">
    <source>
        <dbReference type="Pfam" id="PF15696"/>
    </source>
</evidence>
<dbReference type="KEGG" id="char:116223783"/>
<accession>A0A6P8GEH9</accession>
<dbReference type="PANTHER" id="PTHR39229">
    <property type="entry name" value="MCG1037962"/>
    <property type="match status" value="1"/>
</dbReference>
<protein>
    <submittedName>
        <fullName evidence="4">RAD51-associated protein 2</fullName>
    </submittedName>
</protein>
<feature type="region of interest" description="Disordered" evidence="1">
    <location>
        <begin position="57"/>
        <end position="76"/>
    </location>
</feature>
<proteinExistence type="predicted"/>
<evidence type="ECO:0000256" key="1">
    <source>
        <dbReference type="SAM" id="MobiDB-lite"/>
    </source>
</evidence>
<dbReference type="PANTHER" id="PTHR39229:SF1">
    <property type="entry name" value="RAD51-ASSOCIATED PROTEIN 2"/>
    <property type="match status" value="1"/>
</dbReference>
<feature type="region of interest" description="Disordered" evidence="1">
    <location>
        <begin position="18"/>
        <end position="42"/>
    </location>
</feature>
<dbReference type="Pfam" id="PF15696">
    <property type="entry name" value="RAD51_interact"/>
    <property type="match status" value="1"/>
</dbReference>
<reference evidence="4" key="1">
    <citation type="submission" date="2025-08" db="UniProtKB">
        <authorList>
            <consortium name="RefSeq"/>
        </authorList>
    </citation>
    <scope>IDENTIFICATION</scope>
</reference>
<dbReference type="GO" id="GO:0032991">
    <property type="term" value="C:protein-containing complex"/>
    <property type="evidence" value="ECO:0007669"/>
    <property type="project" value="TreeGrafter"/>
</dbReference>
<dbReference type="InterPro" id="IPR053355">
    <property type="entry name" value="RAD51-associated"/>
</dbReference>
<dbReference type="InterPro" id="IPR031419">
    <property type="entry name" value="RAD51_interact"/>
</dbReference>
<dbReference type="Proteomes" id="UP000515152">
    <property type="component" value="Chromosome 15"/>
</dbReference>
<dbReference type="GeneID" id="116223783"/>
<dbReference type="AlphaFoldDB" id="A0A6P8GEH9"/>